<evidence type="ECO:0000313" key="2">
    <source>
        <dbReference type="Proteomes" id="UP001055439"/>
    </source>
</evidence>
<organism evidence="1 2">
    <name type="scientific">Musa troglodytarum</name>
    <name type="common">fe'i banana</name>
    <dbReference type="NCBI Taxonomy" id="320322"/>
    <lineage>
        <taxon>Eukaryota</taxon>
        <taxon>Viridiplantae</taxon>
        <taxon>Streptophyta</taxon>
        <taxon>Embryophyta</taxon>
        <taxon>Tracheophyta</taxon>
        <taxon>Spermatophyta</taxon>
        <taxon>Magnoliopsida</taxon>
        <taxon>Liliopsida</taxon>
        <taxon>Zingiberales</taxon>
        <taxon>Musaceae</taxon>
        <taxon>Musa</taxon>
    </lineage>
</organism>
<name>A0A9E7FEU3_9LILI</name>
<dbReference type="Proteomes" id="UP001055439">
    <property type="component" value="Chromosome 3"/>
</dbReference>
<dbReference type="EMBL" id="CP097505">
    <property type="protein sequence ID" value="URD92892.1"/>
    <property type="molecule type" value="Genomic_DNA"/>
</dbReference>
<accession>A0A9E7FEU3</accession>
<gene>
    <name evidence="1" type="ORF">MUK42_32577</name>
</gene>
<protein>
    <submittedName>
        <fullName evidence="1">Uncharacterized protein</fullName>
    </submittedName>
</protein>
<keyword evidence="2" id="KW-1185">Reference proteome</keyword>
<dbReference type="AlphaFoldDB" id="A0A9E7FEU3"/>
<sequence length="44" mass="4946">MLLREELDTVAVCAPNAVFRVDLGYSIVELDPFILPTLPSRSQR</sequence>
<evidence type="ECO:0000313" key="1">
    <source>
        <dbReference type="EMBL" id="URD92892.1"/>
    </source>
</evidence>
<reference evidence="1" key="1">
    <citation type="submission" date="2022-05" db="EMBL/GenBank/DDBJ databases">
        <title>The Musa troglodytarum L. genome provides insights into the mechanism of non-climacteric behaviour and enrichment of carotenoids.</title>
        <authorList>
            <person name="Wang J."/>
        </authorList>
    </citation>
    <scope>NUCLEOTIDE SEQUENCE</scope>
    <source>
        <tissue evidence="1">Leaf</tissue>
    </source>
</reference>
<proteinExistence type="predicted"/>